<sequence>MDDRVSSNVSGNGLWDHPGFRAMPSVALAILRSTEEDQEARGDVTGKCNNGKLTTTLLIKGAYGLTNDGILFKGYPVIGNQNRLQASGGCLKGP</sequence>
<gene>
    <name evidence="1" type="ORF">Tci_884869</name>
</gene>
<reference evidence="1" key="1">
    <citation type="journal article" date="2019" name="Sci. Rep.">
        <title>Draft genome of Tanacetum cinerariifolium, the natural source of mosquito coil.</title>
        <authorList>
            <person name="Yamashiro T."/>
            <person name="Shiraishi A."/>
            <person name="Satake H."/>
            <person name="Nakayama K."/>
        </authorList>
    </citation>
    <scope>NUCLEOTIDE SEQUENCE</scope>
</reference>
<comment type="caution">
    <text evidence="1">The sequence shown here is derived from an EMBL/GenBank/DDBJ whole genome shotgun (WGS) entry which is preliminary data.</text>
</comment>
<accession>A0A699TSX9</accession>
<name>A0A699TSX9_TANCI</name>
<organism evidence="1">
    <name type="scientific">Tanacetum cinerariifolium</name>
    <name type="common">Dalmatian daisy</name>
    <name type="synonym">Chrysanthemum cinerariifolium</name>
    <dbReference type="NCBI Taxonomy" id="118510"/>
    <lineage>
        <taxon>Eukaryota</taxon>
        <taxon>Viridiplantae</taxon>
        <taxon>Streptophyta</taxon>
        <taxon>Embryophyta</taxon>
        <taxon>Tracheophyta</taxon>
        <taxon>Spermatophyta</taxon>
        <taxon>Magnoliopsida</taxon>
        <taxon>eudicotyledons</taxon>
        <taxon>Gunneridae</taxon>
        <taxon>Pentapetalae</taxon>
        <taxon>asterids</taxon>
        <taxon>campanulids</taxon>
        <taxon>Asterales</taxon>
        <taxon>Asteraceae</taxon>
        <taxon>Asteroideae</taxon>
        <taxon>Anthemideae</taxon>
        <taxon>Anthemidinae</taxon>
        <taxon>Tanacetum</taxon>
    </lineage>
</organism>
<evidence type="ECO:0000313" key="1">
    <source>
        <dbReference type="EMBL" id="GFD12900.1"/>
    </source>
</evidence>
<feature type="non-terminal residue" evidence="1">
    <location>
        <position position="94"/>
    </location>
</feature>
<dbReference type="AlphaFoldDB" id="A0A699TSX9"/>
<dbReference type="EMBL" id="BKCJ011268862">
    <property type="protein sequence ID" value="GFD12900.1"/>
    <property type="molecule type" value="Genomic_DNA"/>
</dbReference>
<protein>
    <submittedName>
        <fullName evidence="1">Probable L-gulonolactone oxidase 6</fullName>
    </submittedName>
</protein>
<proteinExistence type="predicted"/>